<accession>A0ABD5NKR2</accession>
<evidence type="ECO:0000313" key="4">
    <source>
        <dbReference type="EMBL" id="MFC3957694.1"/>
    </source>
</evidence>
<name>A0ABD5NKR2_9EURY</name>
<evidence type="ECO:0000259" key="3">
    <source>
        <dbReference type="Pfam" id="PF23379"/>
    </source>
</evidence>
<dbReference type="Proteomes" id="UP001595846">
    <property type="component" value="Unassembled WGS sequence"/>
</dbReference>
<proteinExistence type="predicted"/>
<evidence type="ECO:0000259" key="1">
    <source>
        <dbReference type="Pfam" id="PF23374"/>
    </source>
</evidence>
<dbReference type="EMBL" id="JBHSAQ010000002">
    <property type="protein sequence ID" value="MFC3957694.1"/>
    <property type="molecule type" value="Genomic_DNA"/>
</dbReference>
<evidence type="ECO:0000313" key="5">
    <source>
        <dbReference type="Proteomes" id="UP001595846"/>
    </source>
</evidence>
<dbReference type="AlphaFoldDB" id="A0ABD5NKR2"/>
<dbReference type="InterPro" id="IPR055522">
    <property type="entry name" value="DUF7096"/>
</dbReference>
<feature type="domain" description="DUF7094" evidence="2">
    <location>
        <begin position="219"/>
        <end position="327"/>
    </location>
</feature>
<feature type="domain" description="DUF7096" evidence="3">
    <location>
        <begin position="1"/>
        <end position="206"/>
    </location>
</feature>
<dbReference type="Pfam" id="PF23379">
    <property type="entry name" value="DUF7096"/>
    <property type="match status" value="1"/>
</dbReference>
<dbReference type="RefSeq" id="WP_256533921.1">
    <property type="nucleotide sequence ID" value="NZ_CP101824.1"/>
</dbReference>
<feature type="domain" description="Fibronectin-III type-like" evidence="1">
    <location>
        <begin position="333"/>
        <end position="404"/>
    </location>
</feature>
<reference evidence="4 5" key="1">
    <citation type="journal article" date="2019" name="Int. J. Syst. Evol. Microbiol.">
        <title>The Global Catalogue of Microorganisms (GCM) 10K type strain sequencing project: providing services to taxonomists for standard genome sequencing and annotation.</title>
        <authorList>
            <consortium name="The Broad Institute Genomics Platform"/>
            <consortium name="The Broad Institute Genome Sequencing Center for Infectious Disease"/>
            <person name="Wu L."/>
            <person name="Ma J."/>
        </authorList>
    </citation>
    <scope>NUCLEOTIDE SEQUENCE [LARGE SCALE GENOMIC DNA]</scope>
    <source>
        <strain evidence="4 5">IBRC-M 10256</strain>
    </source>
</reference>
<evidence type="ECO:0000259" key="2">
    <source>
        <dbReference type="Pfam" id="PF23375"/>
    </source>
</evidence>
<dbReference type="GeneID" id="73903067"/>
<sequence length="410" mass="44386">MRSALPIVIVALLVSSLLSVAVVAEMGTPGAAIDEDDRPASVDDQSQVAFQADPADTTSRQRLTGSSVNAYTTMGPDLGTTLAASNDELDQEWRFHGLEYEWDSLSQEERTKRVTAYTDRLLQRSDELTERDRAVVRAMADGDATPDRVVRTFARSDHEAEIILENLDRLSQTAASVPDLKTIIRPVRGTIETHGGPVRSSAYNTLSAAGSSDASTIILVEVAESGAVVSTVSGQSYARGSHRFDNRASSGPDQITDISGGTNRLNVLYPWARSDEVDTSNSYDQFLSQHLYSFEIHHVQGRLSVYMDSRTTDIFREVQELRLDEVPSEPIGTWSGESAVVSVNATPSGGPLHFNVTNSTGHPVNATILADDQPIAETGEDGSTWVVRPMSGQEFTVQAEAETIAIDPDS</sequence>
<keyword evidence="5" id="KW-1185">Reference proteome</keyword>
<dbReference type="Pfam" id="PF23375">
    <property type="entry name" value="DUF7094"/>
    <property type="match status" value="1"/>
</dbReference>
<dbReference type="InterPro" id="IPR056397">
    <property type="entry name" value="Fn3_arc"/>
</dbReference>
<gene>
    <name evidence="4" type="ORF">ACFOUR_04815</name>
</gene>
<protein>
    <submittedName>
        <fullName evidence="4">Uncharacterized protein</fullName>
    </submittedName>
</protein>
<dbReference type="Pfam" id="PF23374">
    <property type="entry name" value="Fn3_arc"/>
    <property type="match status" value="1"/>
</dbReference>
<organism evidence="4 5">
    <name type="scientific">Halovivax cerinus</name>
    <dbReference type="NCBI Taxonomy" id="1487865"/>
    <lineage>
        <taxon>Archaea</taxon>
        <taxon>Methanobacteriati</taxon>
        <taxon>Methanobacteriota</taxon>
        <taxon>Stenosarchaea group</taxon>
        <taxon>Halobacteria</taxon>
        <taxon>Halobacteriales</taxon>
        <taxon>Natrialbaceae</taxon>
        <taxon>Halovivax</taxon>
    </lineage>
</organism>
<comment type="caution">
    <text evidence="4">The sequence shown here is derived from an EMBL/GenBank/DDBJ whole genome shotgun (WGS) entry which is preliminary data.</text>
</comment>
<dbReference type="InterPro" id="IPR055520">
    <property type="entry name" value="DUF7094"/>
</dbReference>